<dbReference type="Proteomes" id="UP000720189">
    <property type="component" value="Unassembled WGS sequence"/>
</dbReference>
<comment type="similarity">
    <text evidence="2">Belongs to the paxM FAD-dependent monooxygenase family.</text>
</comment>
<dbReference type="OrthoDB" id="16820at2759"/>
<proteinExistence type="inferred from homology"/>
<evidence type="ECO:0000313" key="8">
    <source>
        <dbReference type="EMBL" id="KAH7232169.1"/>
    </source>
</evidence>
<dbReference type="AlphaFoldDB" id="A0A9P9JX90"/>
<accession>A0A9P9JX90</accession>
<dbReference type="Pfam" id="PF01494">
    <property type="entry name" value="FAD_binding_3"/>
    <property type="match status" value="1"/>
</dbReference>
<comment type="caution">
    <text evidence="8">The sequence shown here is derived from an EMBL/GenBank/DDBJ whole genome shotgun (WGS) entry which is preliminary data.</text>
</comment>
<dbReference type="GO" id="GO:0004497">
    <property type="term" value="F:monooxygenase activity"/>
    <property type="evidence" value="ECO:0007669"/>
    <property type="project" value="UniProtKB-KW"/>
</dbReference>
<organism evidence="8 9">
    <name type="scientific">Fusarium redolens</name>
    <dbReference type="NCBI Taxonomy" id="48865"/>
    <lineage>
        <taxon>Eukaryota</taxon>
        <taxon>Fungi</taxon>
        <taxon>Dikarya</taxon>
        <taxon>Ascomycota</taxon>
        <taxon>Pezizomycotina</taxon>
        <taxon>Sordariomycetes</taxon>
        <taxon>Hypocreomycetidae</taxon>
        <taxon>Hypocreales</taxon>
        <taxon>Nectriaceae</taxon>
        <taxon>Fusarium</taxon>
        <taxon>Fusarium redolens species complex</taxon>
    </lineage>
</organism>
<name>A0A9P9JX90_FUSRE</name>
<dbReference type="PRINTS" id="PR00420">
    <property type="entry name" value="RNGMNOXGNASE"/>
</dbReference>
<evidence type="ECO:0000256" key="2">
    <source>
        <dbReference type="ARBA" id="ARBA00007992"/>
    </source>
</evidence>
<dbReference type="InterPro" id="IPR002938">
    <property type="entry name" value="FAD-bd"/>
</dbReference>
<evidence type="ECO:0000256" key="1">
    <source>
        <dbReference type="ARBA" id="ARBA00001974"/>
    </source>
</evidence>
<evidence type="ECO:0000256" key="5">
    <source>
        <dbReference type="ARBA" id="ARBA00023002"/>
    </source>
</evidence>
<sequence length="467" mass="51992">MSAPEPINKHSHTDFNVLIIGAGVSGMLLALECKRLGLDPTILERRSSVETGGDFIVIGDSAVKVFDHWPQLKADYDEMSYKVDAYYSRHNGEPVVGPVPLKATIGRPLLRRNLVSMLEAAVVRQKIPILFNKKVSAYFETEDVGGIELSNGQRMTADVVVACDGLHSASWQVITQKKDDTISSGSAVYRTSVSADYIFQKDPSLREHFGLHEGRQYLKWFNGPGVHGLVFSDGETICWSIHHPANENTSTESWSATIDGELVAKQLCQDHPDWSPALMSLVKHTPNGTVNDWLLLFRDPEPTWVSTLGRVTQCGDSAHPFLPTSANGATQAMEDAATLGTVLRLGFDAKCTIKESLQVYNSFRFERTSCAQLMGAYHRQIHHNTNWDEVQKTPEILTGAGPGKWIANHNPERYAIDNFEECLASFRGGQFSNTNTPPGFKYRPWTCAELLRRQKEKGHFTIDGDWD</sequence>
<keyword evidence="6" id="KW-0503">Monooxygenase</keyword>
<dbReference type="RefSeq" id="XP_046043829.1">
    <property type="nucleotide sequence ID" value="XM_046190720.1"/>
</dbReference>
<dbReference type="PANTHER" id="PTHR13789:SF315">
    <property type="entry name" value="FAD-DEPENDENT MONOOXYGENASE MDPD"/>
    <property type="match status" value="1"/>
</dbReference>
<keyword evidence="9" id="KW-1185">Reference proteome</keyword>
<evidence type="ECO:0000259" key="7">
    <source>
        <dbReference type="Pfam" id="PF01494"/>
    </source>
</evidence>
<evidence type="ECO:0000256" key="3">
    <source>
        <dbReference type="ARBA" id="ARBA00022630"/>
    </source>
</evidence>
<keyword evidence="4" id="KW-0274">FAD</keyword>
<feature type="domain" description="FAD-binding" evidence="7">
    <location>
        <begin position="15"/>
        <end position="175"/>
    </location>
</feature>
<dbReference type="PANTHER" id="PTHR13789">
    <property type="entry name" value="MONOOXYGENASE"/>
    <property type="match status" value="1"/>
</dbReference>
<dbReference type="GeneID" id="70220674"/>
<reference evidence="8" key="1">
    <citation type="journal article" date="2021" name="Nat. Commun.">
        <title>Genetic determinants of endophytism in the Arabidopsis root mycobiome.</title>
        <authorList>
            <person name="Mesny F."/>
            <person name="Miyauchi S."/>
            <person name="Thiergart T."/>
            <person name="Pickel B."/>
            <person name="Atanasova L."/>
            <person name="Karlsson M."/>
            <person name="Huettel B."/>
            <person name="Barry K.W."/>
            <person name="Haridas S."/>
            <person name="Chen C."/>
            <person name="Bauer D."/>
            <person name="Andreopoulos W."/>
            <person name="Pangilinan J."/>
            <person name="LaButti K."/>
            <person name="Riley R."/>
            <person name="Lipzen A."/>
            <person name="Clum A."/>
            <person name="Drula E."/>
            <person name="Henrissat B."/>
            <person name="Kohler A."/>
            <person name="Grigoriev I.V."/>
            <person name="Martin F.M."/>
            <person name="Hacquard S."/>
        </authorList>
    </citation>
    <scope>NUCLEOTIDE SEQUENCE</scope>
    <source>
        <strain evidence="8">MPI-CAGE-AT-0023</strain>
    </source>
</reference>
<dbReference type="EMBL" id="JAGMUX010000019">
    <property type="protein sequence ID" value="KAH7232169.1"/>
    <property type="molecule type" value="Genomic_DNA"/>
</dbReference>
<dbReference type="GO" id="GO:0071949">
    <property type="term" value="F:FAD binding"/>
    <property type="evidence" value="ECO:0007669"/>
    <property type="project" value="InterPro"/>
</dbReference>
<dbReference type="Gene3D" id="3.50.50.60">
    <property type="entry name" value="FAD/NAD(P)-binding domain"/>
    <property type="match status" value="1"/>
</dbReference>
<keyword evidence="5" id="KW-0560">Oxidoreductase</keyword>
<gene>
    <name evidence="8" type="ORF">BKA55DRAFT_544517</name>
</gene>
<protein>
    <recommendedName>
        <fullName evidence="7">FAD-binding domain-containing protein</fullName>
    </recommendedName>
</protein>
<evidence type="ECO:0000313" key="9">
    <source>
        <dbReference type="Proteomes" id="UP000720189"/>
    </source>
</evidence>
<comment type="cofactor">
    <cofactor evidence="1">
        <name>FAD</name>
        <dbReference type="ChEBI" id="CHEBI:57692"/>
    </cofactor>
</comment>
<evidence type="ECO:0000256" key="6">
    <source>
        <dbReference type="ARBA" id="ARBA00023033"/>
    </source>
</evidence>
<evidence type="ECO:0000256" key="4">
    <source>
        <dbReference type="ARBA" id="ARBA00022827"/>
    </source>
</evidence>
<dbReference type="InterPro" id="IPR036188">
    <property type="entry name" value="FAD/NAD-bd_sf"/>
</dbReference>
<dbReference type="SUPFAM" id="SSF51905">
    <property type="entry name" value="FAD/NAD(P)-binding domain"/>
    <property type="match status" value="1"/>
</dbReference>
<keyword evidence="3" id="KW-0285">Flavoprotein</keyword>
<dbReference type="InterPro" id="IPR050493">
    <property type="entry name" value="FAD-dep_Monooxygenase_BioMet"/>
</dbReference>